<dbReference type="Pfam" id="PF09835">
    <property type="entry name" value="DUF2062"/>
    <property type="match status" value="1"/>
</dbReference>
<evidence type="ECO:0000313" key="5">
    <source>
        <dbReference type="Proteomes" id="UP000617145"/>
    </source>
</evidence>
<dbReference type="PANTHER" id="PTHR40547:SF1">
    <property type="entry name" value="SLL0298 PROTEIN"/>
    <property type="match status" value="1"/>
</dbReference>
<reference evidence="4" key="1">
    <citation type="journal article" date="2014" name="Int. J. Syst. Evol. Microbiol.">
        <title>Complete genome sequence of Corynebacterium casei LMG S-19264T (=DSM 44701T), isolated from a smear-ripened cheese.</title>
        <authorList>
            <consortium name="US DOE Joint Genome Institute (JGI-PGF)"/>
            <person name="Walter F."/>
            <person name="Albersmeier A."/>
            <person name="Kalinowski J."/>
            <person name="Ruckert C."/>
        </authorList>
    </citation>
    <scope>NUCLEOTIDE SEQUENCE</scope>
    <source>
        <strain evidence="4">CGMCC 1.15762</strain>
    </source>
</reference>
<keyword evidence="5" id="KW-1185">Reference proteome</keyword>
<dbReference type="EMBL" id="BMJV01000003">
    <property type="protein sequence ID" value="GGG72055.1"/>
    <property type="molecule type" value="Genomic_DNA"/>
</dbReference>
<protein>
    <recommendedName>
        <fullName evidence="3">DUF2062 domain-containing protein</fullName>
    </recommendedName>
</protein>
<evidence type="ECO:0000259" key="3">
    <source>
        <dbReference type="Pfam" id="PF09835"/>
    </source>
</evidence>
<dbReference type="Proteomes" id="UP000617145">
    <property type="component" value="Unassembled WGS sequence"/>
</dbReference>
<dbReference type="InterPro" id="IPR018639">
    <property type="entry name" value="DUF2062"/>
</dbReference>
<reference evidence="4" key="2">
    <citation type="submission" date="2020-09" db="EMBL/GenBank/DDBJ databases">
        <authorList>
            <person name="Sun Q."/>
            <person name="Zhou Y."/>
        </authorList>
    </citation>
    <scope>NUCLEOTIDE SEQUENCE</scope>
    <source>
        <strain evidence="4">CGMCC 1.15762</strain>
    </source>
</reference>
<feature type="domain" description="DUF2062" evidence="3">
    <location>
        <begin position="27"/>
        <end position="192"/>
    </location>
</feature>
<comment type="caution">
    <text evidence="4">The sequence shown here is derived from an EMBL/GenBank/DDBJ whole genome shotgun (WGS) entry which is preliminary data.</text>
</comment>
<accession>A0A8J2ZJK8</accession>
<dbReference type="RefSeq" id="WP_188790079.1">
    <property type="nucleotide sequence ID" value="NZ_BMJV01000003.1"/>
</dbReference>
<gene>
    <name evidence="4" type="ORF">GCM10011415_20050</name>
</gene>
<feature type="region of interest" description="Disordered" evidence="1">
    <location>
        <begin position="205"/>
        <end position="224"/>
    </location>
</feature>
<evidence type="ECO:0000313" key="4">
    <source>
        <dbReference type="EMBL" id="GGG72055.1"/>
    </source>
</evidence>
<proteinExistence type="predicted"/>
<organism evidence="4 5">
    <name type="scientific">Salipiger pallidus</name>
    <dbReference type="NCBI Taxonomy" id="1775170"/>
    <lineage>
        <taxon>Bacteria</taxon>
        <taxon>Pseudomonadati</taxon>
        <taxon>Pseudomonadota</taxon>
        <taxon>Alphaproteobacteria</taxon>
        <taxon>Rhodobacterales</taxon>
        <taxon>Roseobacteraceae</taxon>
        <taxon>Salipiger</taxon>
    </lineage>
</organism>
<keyword evidence="2" id="KW-1133">Transmembrane helix</keyword>
<keyword evidence="2" id="KW-0472">Membrane</keyword>
<evidence type="ECO:0000256" key="1">
    <source>
        <dbReference type="SAM" id="MobiDB-lite"/>
    </source>
</evidence>
<dbReference type="AlphaFoldDB" id="A0A8J2ZJK8"/>
<evidence type="ECO:0000256" key="2">
    <source>
        <dbReference type="SAM" id="Phobius"/>
    </source>
</evidence>
<sequence>MVFKRRDKRPFWRIVLEFFWPRGGWARAARYVQHRLHRLPDPPEKIARGVFAGVFTTFTPFYGLHFVVAAAVAWMVRGNVIAALLGTFFGNPLTYVPIGIASLRTGYWLLDIDRSAPHHRNLLESFAYAGGDLKDNVLAWFTGEPTNWSHLNAFYHTVFYPYMIGGILPGIITALVCYYLTVPVIRAYQNHRKGKLKAKLAALAAKSEKPGEQGPGKAPPEHKT</sequence>
<name>A0A8J2ZJK8_9RHOB</name>
<keyword evidence="2" id="KW-0812">Transmembrane</keyword>
<feature type="transmembrane region" description="Helical" evidence="2">
    <location>
        <begin position="50"/>
        <end position="76"/>
    </location>
</feature>
<feature type="transmembrane region" description="Helical" evidence="2">
    <location>
        <begin position="159"/>
        <end position="185"/>
    </location>
</feature>
<dbReference type="PANTHER" id="PTHR40547">
    <property type="entry name" value="SLL0298 PROTEIN"/>
    <property type="match status" value="1"/>
</dbReference>